<keyword evidence="4 6" id="KW-1133">Transmembrane helix</keyword>
<dbReference type="Pfam" id="PF01554">
    <property type="entry name" value="MatE"/>
    <property type="match status" value="2"/>
</dbReference>
<dbReference type="GeneID" id="23616884"/>
<evidence type="ECO:0000256" key="1">
    <source>
        <dbReference type="ARBA" id="ARBA00004141"/>
    </source>
</evidence>
<keyword evidence="3 6" id="KW-0812">Transmembrane</keyword>
<feature type="transmembrane region" description="Helical" evidence="6">
    <location>
        <begin position="79"/>
        <end position="101"/>
    </location>
</feature>
<dbReference type="GO" id="GO:0016020">
    <property type="term" value="C:membrane"/>
    <property type="evidence" value="ECO:0007669"/>
    <property type="project" value="UniProtKB-SubCell"/>
</dbReference>
<feature type="transmembrane region" description="Helical" evidence="6">
    <location>
        <begin position="251"/>
        <end position="275"/>
    </location>
</feature>
<dbReference type="CDD" id="cd13132">
    <property type="entry name" value="MATE_eukaryotic"/>
    <property type="match status" value="1"/>
</dbReference>
<evidence type="ECO:0000256" key="2">
    <source>
        <dbReference type="ARBA" id="ARBA00010199"/>
    </source>
</evidence>
<feature type="transmembrane region" description="Helical" evidence="6">
    <location>
        <begin position="424"/>
        <end position="444"/>
    </location>
</feature>
<feature type="transmembrane region" description="Helical" evidence="6">
    <location>
        <begin position="310"/>
        <end position="330"/>
    </location>
</feature>
<feature type="transmembrane region" description="Helical" evidence="6">
    <location>
        <begin position="385"/>
        <end position="404"/>
    </location>
</feature>
<dbReference type="OrthoDB" id="2126698at2759"/>
<dbReference type="eggNOG" id="KOG1347">
    <property type="taxonomic scope" value="Eukaryota"/>
</dbReference>
<dbReference type="RefSeq" id="XP_011402190.1">
    <property type="nucleotide sequence ID" value="XM_011403888.1"/>
</dbReference>
<dbReference type="GO" id="GO:0042910">
    <property type="term" value="F:xenobiotic transmembrane transporter activity"/>
    <property type="evidence" value="ECO:0007669"/>
    <property type="project" value="InterPro"/>
</dbReference>
<keyword evidence="9" id="KW-1185">Reference proteome</keyword>
<accession>A0A087STT3</accession>
<feature type="transmembrane region" description="Helical" evidence="6">
    <location>
        <begin position="456"/>
        <end position="477"/>
    </location>
</feature>
<feature type="transmembrane region" description="Helical" evidence="6">
    <location>
        <begin position="107"/>
        <end position="132"/>
    </location>
</feature>
<proteinExistence type="inferred from homology"/>
<dbReference type="Proteomes" id="UP000028924">
    <property type="component" value="Unassembled WGS sequence"/>
</dbReference>
<comment type="similarity">
    <text evidence="2 6">Belongs to the multi antimicrobial extrusion (MATE) (TC 2.A.66.1) family.</text>
</comment>
<evidence type="ECO:0000313" key="8">
    <source>
        <dbReference type="EMBL" id="KFM29137.1"/>
    </source>
</evidence>
<feature type="transmembrane region" description="Helical" evidence="6">
    <location>
        <begin position="221"/>
        <end position="245"/>
    </location>
</feature>
<dbReference type="KEGG" id="apro:F751_5493"/>
<name>A0A087STT3_AUXPR</name>
<dbReference type="STRING" id="3075.A0A087STT3"/>
<reference evidence="8 9" key="1">
    <citation type="journal article" date="2014" name="BMC Genomics">
        <title>Oil accumulation mechanisms of the oleaginous microalga Chlorella protothecoides revealed through its genome, transcriptomes, and proteomes.</title>
        <authorList>
            <person name="Gao C."/>
            <person name="Wang Y."/>
            <person name="Shen Y."/>
            <person name="Yan D."/>
            <person name="He X."/>
            <person name="Dai J."/>
            <person name="Wu Q."/>
        </authorList>
    </citation>
    <scope>NUCLEOTIDE SEQUENCE [LARGE SCALE GENOMIC DNA]</scope>
    <source>
        <strain evidence="8 9">0710</strain>
    </source>
</reference>
<dbReference type="AlphaFoldDB" id="A0A087STT3"/>
<dbReference type="InterPro" id="IPR045069">
    <property type="entry name" value="MATE_euk"/>
</dbReference>
<evidence type="ECO:0000256" key="4">
    <source>
        <dbReference type="ARBA" id="ARBA00022989"/>
    </source>
</evidence>
<feature type="region of interest" description="Disordered" evidence="7">
    <location>
        <begin position="499"/>
        <end position="520"/>
    </location>
</feature>
<gene>
    <name evidence="8" type="ORF">F751_5493</name>
</gene>
<feature type="transmembrane region" description="Helical" evidence="6">
    <location>
        <begin position="153"/>
        <end position="172"/>
    </location>
</feature>
<protein>
    <recommendedName>
        <fullName evidence="6">Protein DETOXIFICATION</fullName>
    </recommendedName>
    <alternativeName>
        <fullName evidence="6">Multidrug and toxic compound extrusion protein</fullName>
    </alternativeName>
</protein>
<dbReference type="GO" id="GO:0015297">
    <property type="term" value="F:antiporter activity"/>
    <property type="evidence" value="ECO:0007669"/>
    <property type="project" value="InterPro"/>
</dbReference>
<dbReference type="EMBL" id="KL662187">
    <property type="protein sequence ID" value="KFM29137.1"/>
    <property type="molecule type" value="Genomic_DNA"/>
</dbReference>
<feature type="transmembrane region" description="Helical" evidence="6">
    <location>
        <begin position="350"/>
        <end position="373"/>
    </location>
</feature>
<evidence type="ECO:0000256" key="7">
    <source>
        <dbReference type="SAM" id="MobiDB-lite"/>
    </source>
</evidence>
<evidence type="ECO:0000256" key="6">
    <source>
        <dbReference type="RuleBase" id="RU004914"/>
    </source>
</evidence>
<dbReference type="InterPro" id="IPR002528">
    <property type="entry name" value="MATE_fam"/>
</dbReference>
<dbReference type="GO" id="GO:1990961">
    <property type="term" value="P:xenobiotic detoxification by transmembrane export across the plasma membrane"/>
    <property type="evidence" value="ECO:0007669"/>
    <property type="project" value="InterPro"/>
</dbReference>
<evidence type="ECO:0000313" key="9">
    <source>
        <dbReference type="Proteomes" id="UP000028924"/>
    </source>
</evidence>
<dbReference type="PANTHER" id="PTHR11206">
    <property type="entry name" value="MULTIDRUG RESISTANCE PROTEIN"/>
    <property type="match status" value="1"/>
</dbReference>
<organism evidence="8 9">
    <name type="scientific">Auxenochlorella protothecoides</name>
    <name type="common">Green microalga</name>
    <name type="synonym">Chlorella protothecoides</name>
    <dbReference type="NCBI Taxonomy" id="3075"/>
    <lineage>
        <taxon>Eukaryota</taxon>
        <taxon>Viridiplantae</taxon>
        <taxon>Chlorophyta</taxon>
        <taxon>core chlorophytes</taxon>
        <taxon>Trebouxiophyceae</taxon>
        <taxon>Chlorellales</taxon>
        <taxon>Chlorellaceae</taxon>
        <taxon>Auxenochlorella</taxon>
    </lineage>
</organism>
<evidence type="ECO:0000256" key="3">
    <source>
        <dbReference type="ARBA" id="ARBA00022692"/>
    </source>
</evidence>
<keyword evidence="5 6" id="KW-0472">Membrane</keyword>
<comment type="subcellular location">
    <subcellularLocation>
        <location evidence="1">Membrane</location>
        <topology evidence="1">Multi-pass membrane protein</topology>
    </subcellularLocation>
</comment>
<sequence length="520" mass="54157">MPPEALVPAHPGWRDAFEEAAADVYPSGAVVGATLMSPRAIGNNPSPFADTPVADTADPAPGLVGWPAYRAELASIASLAVPLSLSNLMGLVISLVAIGFVGRLGAFELSVVVTSTSIFNVSGLSVLTGFASAMETLTGQAYGAGHYSHVGVVLQRALLLTTLLTAALGVLWTGADRALIALGQDPDISRSARYYLLTSLGALWCQGVFENLKRYLMAQGVAAPVTAATLVGVVAAPAFNWLFIYRCDMRLLGAALAMDAVGLVMVATLAGAVVARDRRLAGTRRATWAGLSREALGGWGEYVRYALPSVLMICCEWWTFEAVILLSGLLPDPPTSLSAMGIAVDTSGAQFMLISGVGMALSSRCAIAAAIALNRERWARVFTDVPAVVAATVDLLLLVVATLPGDGTNATLQGLLRGAGRQEIGAVANICSYWGIGIPMAAFLGIKRNLGLRGLWWGLVIVNLLQGCVMLGIASTINLSEAADKAAARFEQRRSLTQAQGEEPLLAADRLEAGPAAGEV</sequence>
<evidence type="ECO:0000256" key="5">
    <source>
        <dbReference type="ARBA" id="ARBA00023136"/>
    </source>
</evidence>